<dbReference type="Proteomes" id="UP001165369">
    <property type="component" value="Unassembled WGS sequence"/>
</dbReference>
<evidence type="ECO:0000256" key="6">
    <source>
        <dbReference type="ARBA" id="ARBA00023136"/>
    </source>
</evidence>
<dbReference type="Pfam" id="PF00664">
    <property type="entry name" value="ABC_membrane"/>
    <property type="match status" value="1"/>
</dbReference>
<keyword evidence="2 7" id="KW-0812">Transmembrane</keyword>
<evidence type="ECO:0000256" key="5">
    <source>
        <dbReference type="ARBA" id="ARBA00022989"/>
    </source>
</evidence>
<dbReference type="InterPro" id="IPR014216">
    <property type="entry name" value="ABC_transptr_CydD"/>
</dbReference>
<evidence type="ECO:0000256" key="7">
    <source>
        <dbReference type="SAM" id="Phobius"/>
    </source>
</evidence>
<keyword evidence="3" id="KW-0547">Nucleotide-binding</keyword>
<dbReference type="PROSITE" id="PS00211">
    <property type="entry name" value="ABC_TRANSPORTER_1"/>
    <property type="match status" value="1"/>
</dbReference>
<evidence type="ECO:0000259" key="9">
    <source>
        <dbReference type="PROSITE" id="PS50929"/>
    </source>
</evidence>
<feature type="domain" description="ABC transporter" evidence="8">
    <location>
        <begin position="358"/>
        <end position="571"/>
    </location>
</feature>
<dbReference type="InterPro" id="IPR039421">
    <property type="entry name" value="Type_1_exporter"/>
</dbReference>
<dbReference type="NCBIfam" id="TIGR02857">
    <property type="entry name" value="CydD"/>
    <property type="match status" value="1"/>
</dbReference>
<feature type="transmembrane region" description="Helical" evidence="7">
    <location>
        <begin position="249"/>
        <end position="276"/>
    </location>
</feature>
<protein>
    <submittedName>
        <fullName evidence="10">Thiol reductant ABC exporter subunit CydD</fullName>
    </submittedName>
</protein>
<keyword evidence="11" id="KW-1185">Reference proteome</keyword>
<dbReference type="PROSITE" id="PS50893">
    <property type="entry name" value="ABC_TRANSPORTER_2"/>
    <property type="match status" value="1"/>
</dbReference>
<dbReference type="RefSeq" id="WP_250058952.1">
    <property type="nucleotide sequence ID" value="NZ_JAMJPK010000001.1"/>
</dbReference>
<feature type="domain" description="ABC transmembrane type-1" evidence="9">
    <location>
        <begin position="30"/>
        <end position="319"/>
    </location>
</feature>
<evidence type="ECO:0000259" key="8">
    <source>
        <dbReference type="PROSITE" id="PS50893"/>
    </source>
</evidence>
<feature type="transmembrane region" description="Helical" evidence="7">
    <location>
        <begin position="30"/>
        <end position="57"/>
    </location>
</feature>
<feature type="transmembrane region" description="Helical" evidence="7">
    <location>
        <begin position="148"/>
        <end position="165"/>
    </location>
</feature>
<feature type="transmembrane region" description="Helical" evidence="7">
    <location>
        <begin position="63"/>
        <end position="86"/>
    </location>
</feature>
<dbReference type="EMBL" id="JAMJPK010000001">
    <property type="protein sequence ID" value="MCL7938931.1"/>
    <property type="molecule type" value="Genomic_DNA"/>
</dbReference>
<dbReference type="Pfam" id="PF00005">
    <property type="entry name" value="ABC_tran"/>
    <property type="match status" value="1"/>
</dbReference>
<dbReference type="InterPro" id="IPR017871">
    <property type="entry name" value="ABC_transporter-like_CS"/>
</dbReference>
<evidence type="ECO:0000313" key="11">
    <source>
        <dbReference type="Proteomes" id="UP001165369"/>
    </source>
</evidence>
<accession>A0ABT0SX95</accession>
<evidence type="ECO:0000256" key="4">
    <source>
        <dbReference type="ARBA" id="ARBA00022840"/>
    </source>
</evidence>
<evidence type="ECO:0000256" key="3">
    <source>
        <dbReference type="ARBA" id="ARBA00022741"/>
    </source>
</evidence>
<keyword evidence="6 7" id="KW-0472">Membrane</keyword>
<comment type="subcellular location">
    <subcellularLocation>
        <location evidence="1">Cell membrane</location>
        <topology evidence="1">Multi-pass membrane protein</topology>
    </subcellularLocation>
</comment>
<reference evidence="10" key="1">
    <citation type="submission" date="2022-05" db="EMBL/GenBank/DDBJ databases">
        <title>Halomonas geminus sp. nov. and Halomonas llamarensis sp. nov. isolated from high-altitude salars of the Atacama Desert.</title>
        <authorList>
            <person name="Hintersatz C."/>
            <person name="Rojas L.A."/>
            <person name="Wei T.-S."/>
            <person name="Kutschke S."/>
            <person name="Lehmann F."/>
            <person name="Jain R."/>
            <person name="Pollmann K."/>
        </authorList>
    </citation>
    <scope>NUCLEOTIDE SEQUENCE</scope>
    <source>
        <strain evidence="10">ATCH28</strain>
    </source>
</reference>
<evidence type="ECO:0000313" key="10">
    <source>
        <dbReference type="EMBL" id="MCL7938931.1"/>
    </source>
</evidence>
<dbReference type="PANTHER" id="PTHR24221:SF261">
    <property type="entry name" value="GLUTATHIONE_L-CYSTEINE TRANSPORT SYSTEM ATP-BINDING_PERMEASE PROTEIN CYDD"/>
    <property type="match status" value="1"/>
</dbReference>
<gene>
    <name evidence="10" type="primary">cydD</name>
    <name evidence="10" type="ORF">M8009_01255</name>
</gene>
<dbReference type="Gene3D" id="3.40.50.300">
    <property type="entry name" value="P-loop containing nucleotide triphosphate hydrolases"/>
    <property type="match status" value="1"/>
</dbReference>
<keyword evidence="5 7" id="KW-1133">Transmembrane helix</keyword>
<comment type="caution">
    <text evidence="10">The sequence shown here is derived from an EMBL/GenBank/DDBJ whole genome shotgun (WGS) entry which is preliminary data.</text>
</comment>
<evidence type="ECO:0000256" key="2">
    <source>
        <dbReference type="ARBA" id="ARBA00022692"/>
    </source>
</evidence>
<dbReference type="InterPro" id="IPR011527">
    <property type="entry name" value="ABC1_TM_dom"/>
</dbReference>
<dbReference type="Gene3D" id="1.20.1560.10">
    <property type="entry name" value="ABC transporter type 1, transmembrane domain"/>
    <property type="match status" value="1"/>
</dbReference>
<keyword evidence="4" id="KW-0067">ATP-binding</keyword>
<feature type="transmembrane region" description="Helical" evidence="7">
    <location>
        <begin position="171"/>
        <end position="191"/>
    </location>
</feature>
<dbReference type="PROSITE" id="PS50929">
    <property type="entry name" value="ABC_TM1F"/>
    <property type="match status" value="1"/>
</dbReference>
<organism evidence="10 11">
    <name type="scientific">Halomonas gemina</name>
    <dbReference type="NCBI Taxonomy" id="2945105"/>
    <lineage>
        <taxon>Bacteria</taxon>
        <taxon>Pseudomonadati</taxon>
        <taxon>Pseudomonadota</taxon>
        <taxon>Gammaproteobacteria</taxon>
        <taxon>Oceanospirillales</taxon>
        <taxon>Halomonadaceae</taxon>
        <taxon>Halomonas</taxon>
    </lineage>
</organism>
<dbReference type="InterPro" id="IPR003593">
    <property type="entry name" value="AAA+_ATPase"/>
</dbReference>
<evidence type="ECO:0000256" key="1">
    <source>
        <dbReference type="ARBA" id="ARBA00004651"/>
    </source>
</evidence>
<sequence>MGAPDAATGELTARRYLKQLAAGERRRLRLAVMAGTLAGGLTLVQLALLATFISGLLVESQGLAGLLPLLGGILLTAIFRSLMLYVQETLGQAASLEIRHRVRLALLDHLARLGPVRLASRHSASVASELVEQVEALDGYFARFQPQLWLSVTVPLMILVATFWLDWLAALFLLISAPLIPAFMALVGMGAERLNREQFAAVARLSGHFIDRVRGITTLQLFGRTRSATGEVHAAADDYRRRSMRTLRLAFLSSAVLEFFASVAIAVVAIYVGFGLLGYIDYGPSDQLTLFSGLLVLLLAPEFFQPLRTLSQHYHDRAAALGAAEALVTLLEEVPDIGRRIDDGGRGDQVSADSDALIVLKQASVAHQGRGCVLQPISLTVTRGEVIAVTGPSGVGKSSLLQLLAGFVAPDSGERHPGRDMSLAWMDQRPLLIQGSLADNLRLAAPDASDEAMREALLRAGLEPLLISLPRGLATPLGERGVGLSGGQAQRLALARVFLSEAPLVLLDEPTASLDAETEAGVIRALQALADEGRALVIATHHPALMAMASRQLMLSGAGLNEEGQHVADNA</sequence>
<dbReference type="CDD" id="cd18584">
    <property type="entry name" value="ABC_6TM_AarD_CydD"/>
    <property type="match status" value="1"/>
</dbReference>
<dbReference type="SMART" id="SM00382">
    <property type="entry name" value="AAA"/>
    <property type="match status" value="1"/>
</dbReference>
<dbReference type="SUPFAM" id="SSF52540">
    <property type="entry name" value="P-loop containing nucleoside triphosphate hydrolases"/>
    <property type="match status" value="1"/>
</dbReference>
<proteinExistence type="predicted"/>
<dbReference type="InterPro" id="IPR036640">
    <property type="entry name" value="ABC1_TM_sf"/>
</dbReference>
<dbReference type="PANTHER" id="PTHR24221">
    <property type="entry name" value="ATP-BINDING CASSETTE SUB-FAMILY B"/>
    <property type="match status" value="1"/>
</dbReference>
<name>A0ABT0SX95_9GAMM</name>
<dbReference type="SUPFAM" id="SSF90123">
    <property type="entry name" value="ABC transporter transmembrane region"/>
    <property type="match status" value="1"/>
</dbReference>
<dbReference type="InterPro" id="IPR027417">
    <property type="entry name" value="P-loop_NTPase"/>
</dbReference>
<dbReference type="InterPro" id="IPR003439">
    <property type="entry name" value="ABC_transporter-like_ATP-bd"/>
</dbReference>